<keyword evidence="1" id="KW-0067">ATP-binding</keyword>
<dbReference type="EMBL" id="DUHT01000088">
    <property type="protein sequence ID" value="HIH65500.1"/>
    <property type="molecule type" value="Genomic_DNA"/>
</dbReference>
<dbReference type="AlphaFoldDB" id="A0A7J4MYV5"/>
<dbReference type="Gene3D" id="3.40.50.300">
    <property type="entry name" value="P-loop containing nucleotide triphosphate hydrolases"/>
    <property type="match status" value="1"/>
</dbReference>
<proteinExistence type="predicted"/>
<dbReference type="InterPro" id="IPR027417">
    <property type="entry name" value="P-loop_NTPase"/>
</dbReference>
<accession>A0A7J4MYV5</accession>
<comment type="caution">
    <text evidence="1">The sequence shown here is derived from an EMBL/GenBank/DDBJ whole genome shotgun (WGS) entry which is preliminary data.</text>
</comment>
<dbReference type="SUPFAM" id="SSF52540">
    <property type="entry name" value="P-loop containing nucleoside triphosphate hydrolases"/>
    <property type="match status" value="1"/>
</dbReference>
<dbReference type="GO" id="GO:0005524">
    <property type="term" value="F:ATP binding"/>
    <property type="evidence" value="ECO:0007669"/>
    <property type="project" value="UniProtKB-KW"/>
</dbReference>
<reference evidence="2" key="1">
    <citation type="journal article" date="2020" name="bioRxiv">
        <title>A rank-normalized archaeal taxonomy based on genome phylogeny resolves widespread incomplete and uneven classifications.</title>
        <authorList>
            <person name="Rinke C."/>
            <person name="Chuvochina M."/>
            <person name="Mussig A.J."/>
            <person name="Chaumeil P.-A."/>
            <person name="Waite D.W."/>
            <person name="Whitman W.B."/>
            <person name="Parks D.H."/>
            <person name="Hugenholtz P."/>
        </authorList>
    </citation>
    <scope>NUCLEOTIDE SEQUENCE [LARGE SCALE GENOMIC DNA]</scope>
</reference>
<dbReference type="Proteomes" id="UP000538031">
    <property type="component" value="Unassembled WGS sequence"/>
</dbReference>
<name>A0A7J4MYV5_METTF</name>
<organism evidence="1 2">
    <name type="scientific">Methanothermobacter thermautotrophicus</name>
    <name type="common">Methanobacterium thermoformicicum</name>
    <dbReference type="NCBI Taxonomy" id="145262"/>
    <lineage>
        <taxon>Archaea</taxon>
        <taxon>Methanobacteriati</taxon>
        <taxon>Methanobacteriota</taxon>
        <taxon>Methanomada group</taxon>
        <taxon>Methanobacteria</taxon>
        <taxon>Methanobacteriales</taxon>
        <taxon>Methanobacteriaceae</taxon>
        <taxon>Methanothermobacter</taxon>
    </lineage>
</organism>
<evidence type="ECO:0000313" key="1">
    <source>
        <dbReference type="EMBL" id="HIH65500.1"/>
    </source>
</evidence>
<evidence type="ECO:0000313" key="2">
    <source>
        <dbReference type="Proteomes" id="UP000538031"/>
    </source>
</evidence>
<keyword evidence="1" id="KW-0547">Nucleotide-binding</keyword>
<gene>
    <name evidence="1" type="ORF">HA285_07920</name>
</gene>
<sequence length="1111" mass="131667">MQKTREALPNPFPQLGTPGEKIRINPIGYDREIREIKEFVLPNIGKQPLMINIYGEYGQGKTTFLKFLEEKFNGSLPDSWADFLVDKLDISEFPPLEEFLLEKQKEAEEKGKEGIIIILDEMQHISTEGSLTQNQKDFLDSLRKFADDNINGVRNSLFTLVLAMHPETEKFFKDYGYYDVEQRRGTFKLVLRDIDYFTAHEMVNEYFKQMHKIDESVEPSFKHYFDEAFINAFYILSQDVESRVNGIRRLNGRTFAQIFFVLFEEYNRKGSKLEFEDLKSILLGDKSLKFKDYPLQVNREAYHDILNFAESEDLKKIVDQMLFNPRWYFEKEEEKHWLRMLSQRGIIAERECIVVDPNEIAKYEKIEKERIYLEGEKWLVFTDFLTAEQKGSLLENHEPQKVYRLSEEYLEEIYGFKYEYEGSDGSSKVLREYFKLEPSHKVDEVLEKITENLEFNIGRCKQGPSYKFAEGNYNVLGKIKYNLGIFYYAEDYNRDDFKEYMENVIKNVEDSEHDFVVVLVCPYSNKIPPIKENLEIRKMENRIFIEELSSDSLRKILEDDIEGLENIIRESMKIYVKEAFEKGFTLPLTGFKEKIQNKPTLLRNKFVDEVGKAWSIELQLSEPTKSEILYSSASAVDGDGKLLDLARDSLKEFIKLDEDDIIRGCEFSRYEKRFLELFDIEKDGISKNEIESSMKRYFSSYSRFQFPDFIGRILEKKNILEIHGDFYKIKKPDDYLQRILDILNWSLVTLVSRSDILTQEKISSLKIIVEELKEEASSDITWTEIATYNTKLDSIGRFLEEKTEQLDIQHIKENLNLLKKCLDKRFLDLDISDIEFSELPKDPVIEKYFAETGKSKIDFDSLVSFINEEIKEPISFNQSIINDIKSILTSIQKIDSSWESIANPLFKRLENLKMDLESPRIEKLMDYEYGHSYSSTQIKKAKEILESFNQFLKPYFKSLESLNELYPELRDVFDYIEGHSDYMEDLKMDPDEEEDRIKRLAKNEFNLCEPYLRHILKEYEDLKERIDSRIKYTELHRFFEGLGLHENVTEYKLKVKIEEEKEDFDEFKHLSTDEITQKFLRAGFIKKITIKTEYYDKGDQRIEEMVKYEII</sequence>
<protein>
    <submittedName>
        <fullName evidence="1">ATP-binding protein</fullName>
    </submittedName>
</protein>